<protein>
    <submittedName>
        <fullName evidence="2">Uncharacterized protein</fullName>
    </submittedName>
</protein>
<evidence type="ECO:0000256" key="1">
    <source>
        <dbReference type="SAM" id="MobiDB-lite"/>
    </source>
</evidence>
<keyword evidence="3" id="KW-1185">Reference proteome</keyword>
<gene>
    <name evidence="2" type="ORF">E2562_021756</name>
</gene>
<evidence type="ECO:0000313" key="3">
    <source>
        <dbReference type="Proteomes" id="UP000479710"/>
    </source>
</evidence>
<accession>A0A6G1EY26</accession>
<evidence type="ECO:0000313" key="2">
    <source>
        <dbReference type="EMBL" id="KAF0929505.1"/>
    </source>
</evidence>
<proteinExistence type="predicted"/>
<reference evidence="2 3" key="1">
    <citation type="submission" date="2019-11" db="EMBL/GenBank/DDBJ databases">
        <title>Whole genome sequence of Oryza granulata.</title>
        <authorList>
            <person name="Li W."/>
        </authorList>
    </citation>
    <scope>NUCLEOTIDE SEQUENCE [LARGE SCALE GENOMIC DNA]</scope>
    <source>
        <strain evidence="3">cv. Menghai</strain>
        <tissue evidence="2">Leaf</tissue>
    </source>
</reference>
<comment type="caution">
    <text evidence="2">The sequence shown here is derived from an EMBL/GenBank/DDBJ whole genome shotgun (WGS) entry which is preliminary data.</text>
</comment>
<dbReference type="EMBL" id="SPHZ02000002">
    <property type="protein sequence ID" value="KAF0929505.1"/>
    <property type="molecule type" value="Genomic_DNA"/>
</dbReference>
<sequence>MRRLDLAEPPCGVLVPLDLEKRGDRGGATGELGARVPSSTAVEIRRTLPRASPPRASGRKIGRERKKKGNLTCVRYCDVRPR</sequence>
<organism evidence="2 3">
    <name type="scientific">Oryza meyeriana var. granulata</name>
    <dbReference type="NCBI Taxonomy" id="110450"/>
    <lineage>
        <taxon>Eukaryota</taxon>
        <taxon>Viridiplantae</taxon>
        <taxon>Streptophyta</taxon>
        <taxon>Embryophyta</taxon>
        <taxon>Tracheophyta</taxon>
        <taxon>Spermatophyta</taxon>
        <taxon>Magnoliopsida</taxon>
        <taxon>Liliopsida</taxon>
        <taxon>Poales</taxon>
        <taxon>Poaceae</taxon>
        <taxon>BOP clade</taxon>
        <taxon>Oryzoideae</taxon>
        <taxon>Oryzeae</taxon>
        <taxon>Oryzinae</taxon>
        <taxon>Oryza</taxon>
        <taxon>Oryza meyeriana</taxon>
    </lineage>
</organism>
<dbReference type="AlphaFoldDB" id="A0A6G1EY26"/>
<feature type="region of interest" description="Disordered" evidence="1">
    <location>
        <begin position="22"/>
        <end position="43"/>
    </location>
</feature>
<dbReference type="Proteomes" id="UP000479710">
    <property type="component" value="Unassembled WGS sequence"/>
</dbReference>
<name>A0A6G1EY26_9ORYZ</name>